<dbReference type="PANTHER" id="PTHR11956">
    <property type="entry name" value="ARGINYL-TRNA SYNTHETASE"/>
    <property type="match status" value="1"/>
</dbReference>
<feature type="domain" description="DALR anticodon binding" evidence="13">
    <location>
        <begin position="474"/>
        <end position="594"/>
    </location>
</feature>
<evidence type="ECO:0000256" key="6">
    <source>
        <dbReference type="ARBA" id="ARBA00022917"/>
    </source>
</evidence>
<dbReference type="EMBL" id="AE014297">
    <property type="protein sequence ID" value="AGB95733.1"/>
    <property type="molecule type" value="Genomic_DNA"/>
</dbReference>
<reference evidence="14" key="14">
    <citation type="submission" date="2023-12" db="EMBL/GenBank/DDBJ databases">
        <authorList>
            <consortium name="FlyBase"/>
        </authorList>
    </citation>
    <scope>NUCLEOTIDE SEQUENCE</scope>
</reference>
<dbReference type="Gene3D" id="1.10.730.10">
    <property type="entry name" value="Isoleucyl-tRNA Synthetase, Domain 1"/>
    <property type="match status" value="1"/>
</dbReference>
<protein>
    <recommendedName>
        <fullName evidence="9">Probable arginine--tRNA ligase, mitochondrial</fullName>
        <ecNumber evidence="2">6.1.1.19</ecNumber>
    </recommendedName>
    <alternativeName>
        <fullName evidence="8">Arginyl-tRNA synthetase</fullName>
    </alternativeName>
</protein>
<comment type="catalytic activity">
    <reaction evidence="10">
        <text>tRNA(Arg) + L-arginine + ATP = L-arginyl-tRNA(Arg) + AMP + diphosphate</text>
        <dbReference type="Rhea" id="RHEA:20301"/>
        <dbReference type="Rhea" id="RHEA-COMP:9658"/>
        <dbReference type="Rhea" id="RHEA-COMP:9673"/>
        <dbReference type="ChEBI" id="CHEBI:30616"/>
        <dbReference type="ChEBI" id="CHEBI:32682"/>
        <dbReference type="ChEBI" id="CHEBI:33019"/>
        <dbReference type="ChEBI" id="CHEBI:78442"/>
        <dbReference type="ChEBI" id="CHEBI:78513"/>
        <dbReference type="ChEBI" id="CHEBI:456215"/>
        <dbReference type="EC" id="6.1.1.19"/>
    </reaction>
</comment>
<dbReference type="EC" id="6.1.1.19" evidence="2"/>
<dbReference type="Pfam" id="PF05746">
    <property type="entry name" value="DALR_1"/>
    <property type="match status" value="1"/>
</dbReference>
<dbReference type="PANTHER" id="PTHR11956:SF11">
    <property type="entry name" value="ARGININE--TRNA LIGASE, MITOCHONDRIAL-RELATED"/>
    <property type="match status" value="1"/>
</dbReference>
<comment type="similarity">
    <text evidence="1 12">Belongs to the class-I aminoacyl-tRNA synthetase family.</text>
</comment>
<evidence type="ECO:0000256" key="9">
    <source>
        <dbReference type="ARBA" id="ARBA00039495"/>
    </source>
</evidence>
<dbReference type="Bgee" id="FBgn0037526">
    <property type="expression patterns" value="Expressed in adult Malpighian tubule principal cell of initial segment in Malpighian tubule and 37 other cell types or tissues"/>
</dbReference>
<dbReference type="SUPFAM" id="SSF52374">
    <property type="entry name" value="Nucleotidylyl transferase"/>
    <property type="match status" value="1"/>
</dbReference>
<dbReference type="OrthoDB" id="68056at2759"/>
<dbReference type="NCBIfam" id="TIGR00456">
    <property type="entry name" value="argS"/>
    <property type="match status" value="1"/>
</dbReference>
<reference evidence="14 17" key="10">
    <citation type="journal article" date="2007" name="Science">
        <title>Sequence finishing and mapping of Drosophila melanogaster heterochromatin.</title>
        <authorList>
            <person name="Hoskins R.A."/>
            <person name="Carlson J.W."/>
            <person name="Kennedy C."/>
            <person name="Acevedo D."/>
            <person name="Evans-Holm M."/>
            <person name="Frise E."/>
            <person name="Wan K.H."/>
            <person name="Park S."/>
            <person name="Mendez-Lago M."/>
            <person name="Rossi F."/>
            <person name="Villasante A."/>
            <person name="Dimitri P."/>
            <person name="Karpen G.H."/>
            <person name="Celniker S.E."/>
        </authorList>
    </citation>
    <scope>NUCLEOTIDE SEQUENCE [LARGE SCALE GENOMIC DNA]</scope>
    <source>
        <strain evidence="17">Berkeley</strain>
    </source>
</reference>
<dbReference type="DNASU" id="40929"/>
<reference evidence="14 17" key="1">
    <citation type="journal article" date="2000" name="Science">
        <title>The genome sequence of Drosophila melanogaster.</title>
        <authorList>
            <person name="Adams M.D."/>
            <person name="Celniker S.E."/>
            <person name="Holt R.A."/>
            <person name="Evans C.A."/>
            <person name="Gocayne J.D."/>
            <person name="Amanatides P.G."/>
            <person name="Scherer S.E."/>
            <person name="Li P.W."/>
            <person name="Hoskins R.A."/>
            <person name="Galle R.F."/>
            <person name="George R.A."/>
            <person name="Lewis S.E."/>
            <person name="Richards S."/>
            <person name="Ashburner M."/>
            <person name="Henderson S.N."/>
            <person name="Sutton G.G."/>
            <person name="Wortman J.R."/>
            <person name="Yandell M.D."/>
            <person name="Zhang Q."/>
            <person name="Chen L.X."/>
            <person name="Brandon R.C."/>
            <person name="Rogers Y.H."/>
            <person name="Blazej R.G."/>
            <person name="Champe M."/>
            <person name="Pfeiffer B.D."/>
            <person name="Wan K.H."/>
            <person name="Doyle C."/>
            <person name="Baxter E.G."/>
            <person name="Helt G."/>
            <person name="Nelson C.R."/>
            <person name="Gabor G.L."/>
            <person name="Abril J.F."/>
            <person name="Agbayani A."/>
            <person name="An H.J."/>
            <person name="Andrews-Pfannkoch C."/>
            <person name="Baldwin D."/>
            <person name="Ballew R.M."/>
            <person name="Basu A."/>
            <person name="Baxendale J."/>
            <person name="Bayraktaroglu L."/>
            <person name="Beasley E.M."/>
            <person name="Beeson K.Y."/>
            <person name="Benos P.V."/>
            <person name="Berman B.P."/>
            <person name="Bhandari D."/>
            <person name="Bolshakov S."/>
            <person name="Borkova D."/>
            <person name="Botchan M.R."/>
            <person name="Bouck J."/>
            <person name="Brokstein P."/>
            <person name="Brottier P."/>
            <person name="Burtis K.C."/>
            <person name="Busam D.A."/>
            <person name="Butler H."/>
            <person name="Cadieu E."/>
            <person name="Center A."/>
            <person name="Chandra I."/>
            <person name="Cherry J.M."/>
            <person name="Cawley S."/>
            <person name="Dahlke C."/>
            <person name="Davenport L.B."/>
            <person name="Davies P."/>
            <person name="de Pablos B."/>
            <person name="Delcher A."/>
            <person name="Deng Z."/>
            <person name="Mays A.D."/>
            <person name="Dew I."/>
            <person name="Dietz S.M."/>
            <person name="Dodson K."/>
            <person name="Doup L.E."/>
            <person name="Downes M."/>
            <person name="Dugan-Rocha S."/>
            <person name="Dunkov B.C."/>
            <person name="Dunn P."/>
            <person name="Durbin K.J."/>
            <person name="Evangelista C.C."/>
            <person name="Ferraz C."/>
            <person name="Ferriera S."/>
            <person name="Fleischmann W."/>
            <person name="Fosler C."/>
            <person name="Gabrielian A.E."/>
            <person name="Garg N.S."/>
            <person name="Gelbart W.M."/>
            <person name="Glasser K."/>
            <person name="Glodek A."/>
            <person name="Gong F."/>
            <person name="Gorrell J.H."/>
            <person name="Gu Z."/>
            <person name="Guan P."/>
            <person name="Harris M."/>
            <person name="Harris N.L."/>
            <person name="Harvey D."/>
            <person name="Heiman T.J."/>
            <person name="Hernandez J.R."/>
            <person name="Houck J."/>
            <person name="Hostin D."/>
            <person name="Houston K.A."/>
            <person name="Howland T.J."/>
            <person name="Wei M.H."/>
            <person name="Ibegwam C."/>
            <person name="Jalali M."/>
            <person name="Kalush F."/>
            <person name="Karpen G.H."/>
            <person name="Ke Z."/>
            <person name="Kennison J.A."/>
            <person name="Ketchum K.A."/>
            <person name="Kimmel B.E."/>
            <person name="Kodira C.D."/>
            <person name="Kraft C."/>
            <person name="Kravitz S."/>
            <person name="Kulp D."/>
            <person name="Lai Z."/>
            <person name="Lasko P."/>
            <person name="Lei Y."/>
            <person name="Levitsky A.A."/>
            <person name="Li J."/>
            <person name="Li Z."/>
            <person name="Liang Y."/>
            <person name="Lin X."/>
            <person name="Liu X."/>
            <person name="Mattei B."/>
            <person name="McIntosh T.C."/>
            <person name="McLeod M.P."/>
            <person name="McPherson D."/>
            <person name="Merkulov G."/>
            <person name="Milshina N.V."/>
            <person name="Mobarry C."/>
            <person name="Morris J."/>
            <person name="Moshrefi A."/>
            <person name="Mount S.M."/>
            <person name="Moy M."/>
            <person name="Murphy B."/>
            <person name="Murphy L."/>
            <person name="Muzny D.M."/>
            <person name="Nelson D.L."/>
            <person name="Nelson D.R."/>
            <person name="Nelson K.A."/>
            <person name="Nixon K."/>
            <person name="Nusskern D.R."/>
            <person name="Pacleb J.M."/>
            <person name="Palazzolo M."/>
            <person name="Pittman G.S."/>
            <person name="Pan S."/>
            <person name="Pollard J."/>
            <person name="Puri V."/>
            <person name="Reese M.G."/>
            <person name="Reinert K."/>
            <person name="Remington K."/>
            <person name="Saunders R.D."/>
            <person name="Scheeler F."/>
            <person name="Shen H."/>
            <person name="Shue B.C."/>
            <person name="Siden-Kiamos I."/>
            <person name="Simpson M."/>
            <person name="Skupski M.P."/>
            <person name="Smith T."/>
            <person name="Spier E."/>
            <person name="Spradling A.C."/>
            <person name="Stapleton M."/>
            <person name="Strong R."/>
            <person name="Sun E."/>
            <person name="Svirskas R."/>
            <person name="Tector C."/>
            <person name="Turner R."/>
            <person name="Venter E."/>
            <person name="Wang A.H."/>
            <person name="Wang X."/>
            <person name="Wang Z.Y."/>
            <person name="Wassarman D.A."/>
            <person name="Weinstock G.M."/>
            <person name="Weissenbach J."/>
            <person name="Williams S.M."/>
            <person name="WoodageT"/>
            <person name="Worley K.C."/>
            <person name="Wu D."/>
            <person name="Yang S."/>
            <person name="Yao Q.A."/>
            <person name="Ye J."/>
            <person name="Yeh R.F."/>
            <person name="Zaveri J.S."/>
            <person name="Zhan M."/>
            <person name="Zhang G."/>
            <person name="Zhao Q."/>
            <person name="Zheng L."/>
            <person name="Zheng X.H."/>
            <person name="Zhong F.N."/>
            <person name="Zhong W."/>
            <person name="Zhou X."/>
            <person name="Zhu S."/>
            <person name="Zhu X."/>
            <person name="Smith H.O."/>
            <person name="Gibbs R.A."/>
            <person name="Myers E.W."/>
            <person name="Rubin G.M."/>
            <person name="Venter J.C."/>
        </authorList>
    </citation>
    <scope>NUCLEOTIDE SEQUENCE [LARGE SCALE GENOMIC DNA]</scope>
    <source>
        <strain evidence="17">Berkeley</strain>
    </source>
</reference>
<evidence type="ECO:0000256" key="7">
    <source>
        <dbReference type="ARBA" id="ARBA00023146"/>
    </source>
</evidence>
<dbReference type="GO" id="GO:0005739">
    <property type="term" value="C:mitochondrion"/>
    <property type="evidence" value="ECO:0000314"/>
    <property type="project" value="FlyBase"/>
</dbReference>
<reference evidence="14 17" key="9">
    <citation type="journal article" date="2007" name="Science">
        <title>The Release 5.1 annotation of Drosophila melanogaster heterochromatin.</title>
        <authorList>
            <person name="Smith C.D."/>
            <person name="Shu S."/>
            <person name="Mungall C.J."/>
            <person name="Karpen G.H."/>
        </authorList>
    </citation>
    <scope>NUCLEOTIDE SEQUENCE [LARGE SCALE GENOMIC DNA]</scope>
    <source>
        <strain evidence="17">Berkeley</strain>
    </source>
</reference>
<dbReference type="SMART" id="SM00836">
    <property type="entry name" value="DALR_1"/>
    <property type="match status" value="1"/>
</dbReference>
<dbReference type="InterPro" id="IPR035684">
    <property type="entry name" value="ArgRS_core"/>
</dbReference>
<dbReference type="FunCoup" id="Q8SXK2">
    <property type="interactions" value="1644"/>
</dbReference>
<dbReference type="Pfam" id="PF00750">
    <property type="entry name" value="tRNA-synt_1d"/>
    <property type="match status" value="1"/>
</dbReference>
<accession>Q8SXK2</accession>
<reference evidence="14 17" key="7">
    <citation type="journal article" date="2005" name="PLoS Comput. Biol.">
        <title>Combined evidence annotation of transposable elements in genome sequences.</title>
        <authorList>
            <person name="Quesneville H."/>
            <person name="Bergman C.M."/>
            <person name="Andrieu O."/>
            <person name="Autard D."/>
            <person name="Nouaud D."/>
            <person name="Ashburner M."/>
            <person name="Anxolabehere D."/>
        </authorList>
    </citation>
    <scope>NUCLEOTIDE SEQUENCE [LARGE SCALE GENOMIC DNA]</scope>
    <source>
        <strain evidence="17">Berkeley</strain>
    </source>
</reference>
<dbReference type="GO" id="GO:0032543">
    <property type="term" value="P:mitochondrial translation"/>
    <property type="evidence" value="ECO:0000318"/>
    <property type="project" value="GO_Central"/>
</dbReference>
<dbReference type="BioGRID-ORCS" id="40929">
    <property type="hits" value="0 hits in 1 CRISPR screen"/>
</dbReference>
<dbReference type="InterPro" id="IPR014729">
    <property type="entry name" value="Rossmann-like_a/b/a_fold"/>
</dbReference>
<proteinExistence type="evidence at transcript level"/>
<dbReference type="PROSITE" id="PS00178">
    <property type="entry name" value="AA_TRNA_LIGASE_I"/>
    <property type="match status" value="1"/>
</dbReference>
<reference evidence="17" key="4">
    <citation type="journal article" date="2002" name="Genome Biol.">
        <title>The transposable elements of the Drosophila melanogaster euchromatin: a genomics perspective.</title>
        <authorList>
            <person name="Kaminker J.S."/>
            <person name="Bergman C.M."/>
            <person name="Kronmiller B."/>
            <person name="Carlson J."/>
            <person name="Svirskas R."/>
            <person name="Patel S."/>
            <person name="Frise E."/>
            <person name="Wheeler D.A."/>
            <person name="Lewis S.E."/>
            <person name="Rubin G.M."/>
            <person name="Ashburner M."/>
            <person name="Celniker S.E."/>
        </authorList>
    </citation>
    <scope>NUCLEOTIDE SEQUENCE [LARGE SCALE GENOMIC DNA]</scope>
    <source>
        <strain evidence="17">Berkeley</strain>
    </source>
</reference>
<dbReference type="SUPFAM" id="SSF47323">
    <property type="entry name" value="Anticodon-binding domain of a subclass of class I aminoacyl-tRNA synthetases"/>
    <property type="match status" value="1"/>
</dbReference>
<keyword evidence="3 12" id="KW-0436">Ligase</keyword>
<dbReference type="GO" id="GO:0006420">
    <property type="term" value="P:arginyl-tRNA aminoacylation"/>
    <property type="evidence" value="ECO:0000318"/>
    <property type="project" value="GO_Central"/>
</dbReference>
<dbReference type="KEGG" id="dme:Dmel_CG10092"/>
<evidence type="ECO:0000259" key="13">
    <source>
        <dbReference type="SMART" id="SM00836"/>
    </source>
</evidence>
<keyword evidence="6 12" id="KW-0648">Protein biosynthesis</keyword>
<dbReference type="Gene3D" id="3.40.50.620">
    <property type="entry name" value="HUPs"/>
    <property type="match status" value="1"/>
</dbReference>
<dbReference type="FunFam" id="3.40.50.620:FF:000058">
    <property type="entry name" value="Mitochondrial arginyl-tRNA synthetase"/>
    <property type="match status" value="1"/>
</dbReference>
<dbReference type="InterPro" id="IPR001412">
    <property type="entry name" value="aa-tRNA-synth_I_CS"/>
</dbReference>
<dbReference type="UCSC" id="CG10092-RA">
    <property type="organism name" value="d. melanogaster"/>
</dbReference>
<evidence type="ECO:0000256" key="3">
    <source>
        <dbReference type="ARBA" id="ARBA00022598"/>
    </source>
</evidence>
<dbReference type="Proteomes" id="UP000000803">
    <property type="component" value="Chromosome 3R"/>
</dbReference>
<reference evidence="17" key="3">
    <citation type="journal article" date="2002" name="Genome Biol.">
        <title>Annotation of the Drosophila melanogaster euchromatic genome: a systematic review.</title>
        <authorList>
            <person name="Misra S."/>
            <person name="Crosby M.A."/>
            <person name="Mungall C.J."/>
            <person name="Matthews B.B."/>
            <person name="Campbell K.S."/>
            <person name="Hradecky P."/>
            <person name="Huang Y."/>
            <person name="Kaminker J.S."/>
            <person name="Millburn G.H."/>
            <person name="Prochnik S.E."/>
            <person name="Smith C.D."/>
            <person name="Tupy J.L."/>
            <person name="Whitfied E.J."/>
            <person name="Bayraktaroglu L."/>
            <person name="Berman B.P."/>
            <person name="Bettencourt B.R."/>
            <person name="Celniker S.E."/>
            <person name="de Grey A.D."/>
            <person name="Drysdale R.A."/>
            <person name="Harris N.L."/>
            <person name="Richter J."/>
            <person name="Russo S."/>
            <person name="Schroeder A.J."/>
            <person name="Shu S.Q."/>
            <person name="Stapleton M."/>
            <person name="Yamada C."/>
            <person name="Ashburner M."/>
            <person name="Gelbart W.M."/>
            <person name="Rubin G.M."/>
            <person name="Lewis S.E."/>
        </authorList>
    </citation>
    <scope>GENOME REANNOTATION</scope>
    <source>
        <strain evidence="17">Berkeley</strain>
    </source>
</reference>
<keyword evidence="4 12" id="KW-0547">Nucleotide-binding</keyword>
<dbReference type="PaxDb" id="7227-FBpp0305960"/>
<dbReference type="GO" id="GO:0005524">
    <property type="term" value="F:ATP binding"/>
    <property type="evidence" value="ECO:0007669"/>
    <property type="project" value="UniProtKB-KW"/>
</dbReference>
<dbReference type="OMA" id="YEFKWER"/>
<reference evidence="14" key="11">
    <citation type="journal article" date="2015" name="G3 (Bethesda)">
        <title>Gene Model Annotations for Drosophila melanogaster: Impact of High-Throughput Data.</title>
        <authorList>
            <consortium name="FlyBase Consortium"/>
            <person name="Matthews B.B."/>
            <person name="Dos Santos G."/>
            <person name="Crosby M.A."/>
            <person name="Emmert D.B."/>
            <person name="St Pierre S.E."/>
            <person name="Gramates L.S."/>
            <person name="Zhou P."/>
            <person name="Schroeder A.J."/>
            <person name="Falls K."/>
            <person name="Strelets V."/>
            <person name="Russo S.M."/>
            <person name="Gelbart W.M."/>
            <person name="null"/>
        </authorList>
    </citation>
    <scope>NUCLEOTIDE SEQUENCE</scope>
</reference>
<dbReference type="RefSeq" id="NP_001262351.1">
    <property type="nucleotide sequence ID" value="NM_001275422.1"/>
</dbReference>
<evidence type="ECO:0000256" key="11">
    <source>
        <dbReference type="ARBA" id="ARBA00049595"/>
    </source>
</evidence>
<name>Q8SXK2_DROME</name>
<reference evidence="14" key="15">
    <citation type="submission" date="2024-06" db="EMBL/GenBank/DDBJ databases">
        <title>Drosophila melanogaster release 4 sequence.</title>
        <authorList>
            <consortium name="Berkeley Drosophila Genome Project"/>
            <person name="Celniker S."/>
            <person name="Carlson J."/>
            <person name="Wan K."/>
            <person name="Pfeiffer B."/>
            <person name="Frise E."/>
            <person name="George R."/>
            <person name="Hoskins R."/>
            <person name="Stapleton M."/>
            <person name="Pacleb J."/>
            <person name="Park S."/>
            <person name="Svirskas R."/>
            <person name="Smith E."/>
            <person name="Yu C."/>
            <person name="Rubin G."/>
        </authorList>
    </citation>
    <scope>NUCLEOTIDE SEQUENCE</scope>
</reference>
<keyword evidence="17" id="KW-1185">Reference proteome</keyword>
<reference evidence="17" key="2">
    <citation type="journal article" date="2002" name="Genome Biol.">
        <title>Finishing a whole-genome shotgun: release 3 of the Drosophila melanogaster euchromatic genome sequence.</title>
        <authorList>
            <person name="Celniker S.E."/>
            <person name="Wheeler D.A."/>
            <person name="Kronmiller B."/>
            <person name="Carlson J.W."/>
            <person name="Halpern A."/>
            <person name="Patel S."/>
            <person name="Adams M."/>
            <person name="Champe M."/>
            <person name="Dugan S.P."/>
            <person name="Frise E."/>
            <person name="Hodgson A."/>
            <person name="George R.A."/>
            <person name="Hoskins R.A."/>
            <person name="Laverty T."/>
            <person name="Muzny D.M."/>
            <person name="Nelson C.R."/>
            <person name="Pacleb J.M."/>
            <person name="Park S."/>
            <person name="Pfeiffer B.D."/>
            <person name="Richards S."/>
            <person name="Sodergren E.J."/>
            <person name="Svirskas R."/>
            <person name="Tabor P.E."/>
            <person name="Wan K."/>
            <person name="Stapleton M."/>
            <person name="Sutton G.G."/>
            <person name="Venter C."/>
            <person name="Weinstock G."/>
            <person name="Scherer S.E."/>
            <person name="Myers E.W."/>
            <person name="Gibbs R.A."/>
            <person name="Rubin G.M."/>
        </authorList>
    </citation>
    <scope>NUCLEOTIDE SEQUENCE [LARGE SCALE GENOMIC DNA]</scope>
    <source>
        <strain evidence="17">Berkeley</strain>
    </source>
</reference>
<evidence type="ECO:0000313" key="16">
    <source>
        <dbReference type="FlyBase" id="FBgn0037526"/>
    </source>
</evidence>
<evidence type="ECO:0000256" key="2">
    <source>
        <dbReference type="ARBA" id="ARBA00012837"/>
    </source>
</evidence>
<reference evidence="14" key="8">
    <citation type="submission" date="2006-08" db="EMBL/GenBank/DDBJ databases">
        <authorList>
            <person name="Celniker S."/>
            <person name="Carlson J."/>
            <person name="Wan K."/>
            <person name="Frise E."/>
            <person name="Hoskins R."/>
            <person name="Park S."/>
            <person name="Svirskas R."/>
            <person name="Rubin G."/>
        </authorList>
    </citation>
    <scope>NUCLEOTIDE SEQUENCE</scope>
</reference>
<dbReference type="HOGENOM" id="CLU_006406_6_2_1"/>
<dbReference type="VEuPathDB" id="VectorBase:FBgn0037526"/>
<dbReference type="InterPro" id="IPR001278">
    <property type="entry name" value="Arg-tRNA-ligase"/>
</dbReference>
<gene>
    <name evidence="14 16" type="primary">ArgRS-m</name>
    <name evidence="14" type="synonym">atl</name>
    <name evidence="14" type="synonym">Dmel\CG10092</name>
    <name evidence="15 16" type="ORF">CG10092</name>
    <name evidence="14" type="ORF">Dmel_CG10092</name>
</gene>
<dbReference type="InterPro" id="IPR009080">
    <property type="entry name" value="tRNAsynth_Ia_anticodon-bd"/>
</dbReference>
<sequence length="594" mass="68326">MERPHIGLFTYKICNALKELTERMIRLRQAICEQLPHLKNACYALEVPVKKQQLQNSRRPTVEWILPSAFAQQEVELLDSLKKRRFEAYVENVRIVPSAGRSAAKIEFQLQPQVFVEQLLQTKEIALHPSPFAAEHIVVEYSSPNIAKPFHVGHLRSTIIGNVLANLHEHLGYRTTRLNYLGDWGTQFGLLVLGVQLLNVSDKEMQLSPIETLYKSYVAANKAAEQRPEIAQQARDLFAALEGGTDKSMAKKWQQYRNYTIEDLSKVYNRLGVHFDSYEWESQYSQQQIQDVLDKLRSAGLLQPEHDGREIVVVDGRRIPVIKSNGSTLYLARDIAALLERLSRFQFSRLLYVVDNGQADHFNALFKTTAALDDRLSLEQLQHVKFGRIYGMSTRQGKAIFLKDVLDEARDIMREKRNISATTRENYNLDDEHVCDILGVSAVLVNVLKQRRQRDHEFSWQQALQVNGDTGIKLQYTHCRLHSLLDNFRDVDLDDIKPDWKHFSTEPADALDLLYALARFDQSVWQSKEQLEACVLVNYLFGLCNATSQALKRLPVKQESSLEKQLQRLLLFHAAKKTLRHGMELLGLRPLNQM</sequence>
<dbReference type="RefSeq" id="NP_649745.3">
    <property type="nucleotide sequence ID" value="NM_141488.3"/>
</dbReference>
<reference evidence="14 17" key="5">
    <citation type="journal article" date="2002" name="Genome Biol.">
        <title>Heterochromatic sequences in a Drosophila whole-genome shotgun assembly.</title>
        <authorList>
            <person name="Hoskins R.A."/>
            <person name="Smith C.D."/>
            <person name="Carlson J.W."/>
            <person name="Carvalho A.B."/>
            <person name="Halpern A."/>
            <person name="Kaminker J.S."/>
            <person name="Kennedy C."/>
            <person name="Mungall C.J."/>
            <person name="Sullivan B.A."/>
            <person name="Sutton G.G."/>
            <person name="Yasuhara J.C."/>
            <person name="Wakimoto B.T."/>
            <person name="Myers E.W."/>
            <person name="Celniker S.E."/>
            <person name="Rubin G.M."/>
            <person name="Karpen G.H."/>
        </authorList>
    </citation>
    <scope>NUCLEOTIDE SEQUENCE [LARGE SCALE GENOMIC DNA]</scope>
    <source>
        <strain evidence="17">Berkeley</strain>
    </source>
</reference>
<evidence type="ECO:0000256" key="4">
    <source>
        <dbReference type="ARBA" id="ARBA00022741"/>
    </source>
</evidence>
<evidence type="ECO:0000256" key="1">
    <source>
        <dbReference type="ARBA" id="ARBA00005594"/>
    </source>
</evidence>
<evidence type="ECO:0000256" key="12">
    <source>
        <dbReference type="RuleBase" id="RU363038"/>
    </source>
</evidence>
<dbReference type="FunFam" id="1.10.730.10:FF:000006">
    <property type="entry name" value="Arginyl-tRNA synthetase 2, mitochondrial"/>
    <property type="match status" value="1"/>
</dbReference>
<evidence type="ECO:0000256" key="8">
    <source>
        <dbReference type="ARBA" id="ARBA00033033"/>
    </source>
</evidence>
<reference evidence="14" key="12">
    <citation type="journal article" date="2015" name="G3 (Bethesda)">
        <title>Gene Model Annotations for Drosophila melanogaster: The Rule-Benders.</title>
        <authorList>
            <consortium name="FlyBase Consortium"/>
            <person name="Crosby M.A."/>
            <person name="Gramates L.S."/>
            <person name="Dos Santos G."/>
            <person name="Matthews B.B."/>
            <person name="St Pierre S.E."/>
            <person name="Zhou P."/>
            <person name="Schroeder A.J."/>
            <person name="Falls K."/>
            <person name="Emmert D.B."/>
            <person name="Russo S.M."/>
            <person name="Gelbart W.M."/>
            <person name="null"/>
        </authorList>
    </citation>
    <scope>NUCLEOTIDE SEQUENCE</scope>
</reference>
<dbReference type="SMR" id="Q8SXK2"/>
<organism evidence="15">
    <name type="scientific">Drosophila melanogaster</name>
    <name type="common">Fruit fly</name>
    <dbReference type="NCBI Taxonomy" id="7227"/>
    <lineage>
        <taxon>Eukaryota</taxon>
        <taxon>Metazoa</taxon>
        <taxon>Ecdysozoa</taxon>
        <taxon>Arthropoda</taxon>
        <taxon>Hexapoda</taxon>
        <taxon>Insecta</taxon>
        <taxon>Pterygota</taxon>
        <taxon>Neoptera</taxon>
        <taxon>Endopterygota</taxon>
        <taxon>Diptera</taxon>
        <taxon>Brachycera</taxon>
        <taxon>Muscomorpha</taxon>
        <taxon>Ephydroidea</taxon>
        <taxon>Drosophilidae</taxon>
        <taxon>Drosophila</taxon>
        <taxon>Sophophora</taxon>
    </lineage>
</organism>
<dbReference type="eggNOG" id="KOG1195">
    <property type="taxonomic scope" value="Eukaryota"/>
</dbReference>
<dbReference type="InterPro" id="IPR008909">
    <property type="entry name" value="DALR_anticod-bd"/>
</dbReference>
<reference evidence="15" key="6">
    <citation type="submission" date="2002-03" db="EMBL/GenBank/DDBJ databases">
        <authorList>
            <person name="Stapleton M."/>
            <person name="Brokstein P."/>
            <person name="Hong L."/>
            <person name="Agbayani A."/>
            <person name="Carlson J."/>
            <person name="Champe M."/>
            <person name="Chavez C."/>
            <person name="Dorsett V."/>
            <person name="Dresnek D."/>
            <person name="Farfan D."/>
            <person name="Frise E."/>
            <person name="George R."/>
            <person name="Gonzalez M."/>
            <person name="Guarin H."/>
            <person name="Kronmiller B."/>
            <person name="Li P."/>
            <person name="Liao G."/>
            <person name="Miranda A."/>
            <person name="Mungall C.J."/>
            <person name="Nunoo J."/>
            <person name="Pacleb J."/>
            <person name="Paragas V."/>
            <person name="Park S."/>
            <person name="Patel S."/>
            <person name="Phouanenavong S."/>
            <person name="Wan K."/>
            <person name="Yu C."/>
            <person name="Lewis S.E."/>
            <person name="Rubin G.M."/>
            <person name="Celniker S."/>
        </authorList>
    </citation>
    <scope>NUCLEOTIDE SEQUENCE</scope>
    <source>
        <strain evidence="15">Berkeley</strain>
    </source>
</reference>
<keyword evidence="5 12" id="KW-0067">ATP-binding</keyword>
<evidence type="ECO:0000256" key="5">
    <source>
        <dbReference type="ARBA" id="ARBA00022840"/>
    </source>
</evidence>
<dbReference type="EMBL" id="AE014297">
    <property type="protein sequence ID" value="AAF54156.2"/>
    <property type="molecule type" value="Genomic_DNA"/>
</dbReference>
<dbReference type="EMBL" id="AY089591">
    <property type="protein sequence ID" value="AAL90329.1"/>
    <property type="molecule type" value="mRNA"/>
</dbReference>
<comment type="function">
    <text evidence="11">Catalyzes the attachment of arginine to tRNA(Arg) in a two-step reaction: arginine is first activated by ATP to form Arg-AMP and then transferred to the acceptor end of tRNA(Arg).</text>
</comment>
<reference evidence="14" key="13">
    <citation type="journal article" date="2015" name="Genome Res.">
        <title>The Release 6 reference sequence of the Drosophila melanogaster genome.</title>
        <authorList>
            <person name="Hoskins R.A."/>
            <person name="Carlson J.W."/>
            <person name="Wan K.H."/>
            <person name="Park S."/>
            <person name="Mendez I."/>
            <person name="Galle S.E."/>
            <person name="Booth B.W."/>
            <person name="Pfeiffer B.D."/>
            <person name="George R.A."/>
            <person name="Svirskas R."/>
            <person name="Krzywinski M."/>
            <person name="Schein J."/>
            <person name="Accardo M.C."/>
            <person name="Damia E."/>
            <person name="Messina G."/>
            <person name="Mendez-Lago M."/>
            <person name="de Pablos B."/>
            <person name="Demakova O.V."/>
            <person name="Andreyeva E.N."/>
            <person name="Boldyreva L.V."/>
            <person name="Marra M."/>
            <person name="Carvalho A.B."/>
            <person name="Dimitri P."/>
            <person name="Villasante A."/>
            <person name="Zhimulev I.F."/>
            <person name="Rubin G.M."/>
            <person name="Karpen G.H."/>
            <person name="Celniker S.E."/>
        </authorList>
    </citation>
    <scope>NUCLEOTIDE SEQUENCE</scope>
</reference>
<evidence type="ECO:0000313" key="15">
    <source>
        <dbReference type="EMBL" id="AAL90329.1"/>
    </source>
</evidence>
<dbReference type="PRINTS" id="PR01038">
    <property type="entry name" value="TRNASYNTHARG"/>
</dbReference>
<dbReference type="CTD" id="40929"/>
<dbReference type="AGR" id="FB:FBgn0037526"/>
<keyword evidence="7 12" id="KW-0030">Aminoacyl-tRNA synthetase</keyword>
<dbReference type="STRING" id="7227.FBpp0305960"/>
<dbReference type="GeneID" id="40929"/>
<evidence type="ECO:0000313" key="14">
    <source>
        <dbReference type="EMBL" id="AAF54156.2"/>
    </source>
</evidence>
<evidence type="ECO:0000256" key="10">
    <source>
        <dbReference type="ARBA" id="ARBA00049339"/>
    </source>
</evidence>
<evidence type="ECO:0000313" key="17">
    <source>
        <dbReference type="Proteomes" id="UP000000803"/>
    </source>
</evidence>
<dbReference type="FlyBase" id="FBgn0037526">
    <property type="gene designation" value="ArgRS-m"/>
</dbReference>
<accession>Q9VHZ0</accession>
<dbReference type="GO" id="GO:0004814">
    <property type="term" value="F:arginine-tRNA ligase activity"/>
    <property type="evidence" value="ECO:0000318"/>
    <property type="project" value="GO_Central"/>
</dbReference>
<dbReference type="AlphaFoldDB" id="Q8SXK2"/>